<proteinExistence type="predicted"/>
<organism evidence="2 3">
    <name type="scientific">Plantactinospora mayteni</name>
    <dbReference type="NCBI Taxonomy" id="566021"/>
    <lineage>
        <taxon>Bacteria</taxon>
        <taxon>Bacillati</taxon>
        <taxon>Actinomycetota</taxon>
        <taxon>Actinomycetes</taxon>
        <taxon>Micromonosporales</taxon>
        <taxon>Micromonosporaceae</taxon>
        <taxon>Plantactinospora</taxon>
    </lineage>
</organism>
<comment type="caution">
    <text evidence="2">The sequence shown here is derived from an EMBL/GenBank/DDBJ whole genome shotgun (WGS) entry which is preliminary data.</text>
</comment>
<sequence length="147" mass="15547">MDISPSMLKDLPRTRPSGGYGVESRRLRALGYGVLLVLLLTGGCRGAGVNTSPEACNDARALLGQFHGLRGSAEEVRATQIEAMQPELAKVAESADGDVKGAIQGLVDAIESAGIDSSQPAATLRPKLAEFDTAFEKVRQEFDEVCD</sequence>
<accession>A0ABQ4EVB9</accession>
<evidence type="ECO:0000313" key="2">
    <source>
        <dbReference type="EMBL" id="GIG98590.1"/>
    </source>
</evidence>
<protein>
    <recommendedName>
        <fullName evidence="4">Lipoprotein</fullName>
    </recommendedName>
</protein>
<evidence type="ECO:0000256" key="1">
    <source>
        <dbReference type="SAM" id="MobiDB-lite"/>
    </source>
</evidence>
<dbReference type="Proteomes" id="UP000621500">
    <property type="component" value="Unassembled WGS sequence"/>
</dbReference>
<evidence type="ECO:0008006" key="4">
    <source>
        <dbReference type="Google" id="ProtNLM"/>
    </source>
</evidence>
<evidence type="ECO:0000313" key="3">
    <source>
        <dbReference type="Proteomes" id="UP000621500"/>
    </source>
</evidence>
<feature type="region of interest" description="Disordered" evidence="1">
    <location>
        <begin position="1"/>
        <end position="20"/>
    </location>
</feature>
<name>A0ABQ4EVB9_9ACTN</name>
<gene>
    <name evidence="2" type="ORF">Pma05_51630</name>
</gene>
<reference evidence="2 3" key="1">
    <citation type="submission" date="2021-01" db="EMBL/GenBank/DDBJ databases">
        <title>Whole genome shotgun sequence of Plantactinospora mayteni NBRC 109088.</title>
        <authorList>
            <person name="Komaki H."/>
            <person name="Tamura T."/>
        </authorList>
    </citation>
    <scope>NUCLEOTIDE SEQUENCE [LARGE SCALE GENOMIC DNA]</scope>
    <source>
        <strain evidence="2 3">NBRC 109088</strain>
    </source>
</reference>
<keyword evidence="3" id="KW-1185">Reference proteome</keyword>
<dbReference type="EMBL" id="BONX01000035">
    <property type="protein sequence ID" value="GIG98590.1"/>
    <property type="molecule type" value="Genomic_DNA"/>
</dbReference>